<evidence type="ECO:0000256" key="5">
    <source>
        <dbReference type="ARBA" id="ARBA00022777"/>
    </source>
</evidence>
<evidence type="ECO:0000256" key="4">
    <source>
        <dbReference type="ARBA" id="ARBA00022741"/>
    </source>
</evidence>
<dbReference type="Pfam" id="PF04463">
    <property type="entry name" value="2-thiour_desulf"/>
    <property type="match status" value="1"/>
</dbReference>
<dbReference type="PANTHER" id="PTHR43071:SF1">
    <property type="entry name" value="2-AMINO-4-HYDROXY-6-HYDROXYMETHYLDIHYDROPTERIDINE PYROPHOSPHOKINASE"/>
    <property type="match status" value="1"/>
</dbReference>
<dbReference type="InterPro" id="IPR035907">
    <property type="entry name" value="Hppk_sf"/>
</dbReference>
<dbReference type="InterPro" id="IPR007553">
    <property type="entry name" value="2-thiour_desulf"/>
</dbReference>
<accession>A0ABX9KI50</accession>
<evidence type="ECO:0000256" key="6">
    <source>
        <dbReference type="ARBA" id="ARBA00022840"/>
    </source>
</evidence>
<protein>
    <recommendedName>
        <fullName evidence="2">2-amino-4-hydroxy-6-hydroxymethyldihydropteridine diphosphokinase</fullName>
        <ecNumber evidence="2">2.7.6.3</ecNumber>
    </recommendedName>
</protein>
<evidence type="ECO:0000256" key="1">
    <source>
        <dbReference type="ARBA" id="ARBA00005051"/>
    </source>
</evidence>
<proteinExistence type="predicted"/>
<keyword evidence="10" id="KW-1185">Reference proteome</keyword>
<dbReference type="Proteomes" id="UP000263486">
    <property type="component" value="Unassembled WGS sequence"/>
</dbReference>
<keyword evidence="4" id="KW-0547">Nucleotide-binding</keyword>
<keyword evidence="5" id="KW-0418">Kinase</keyword>
<dbReference type="EC" id="2.7.6.3" evidence="2"/>
<evidence type="ECO:0000313" key="9">
    <source>
        <dbReference type="EMBL" id="REI41557.1"/>
    </source>
</evidence>
<evidence type="ECO:0000259" key="8">
    <source>
        <dbReference type="PROSITE" id="PS00794"/>
    </source>
</evidence>
<keyword evidence="3 9" id="KW-0808">Transferase</keyword>
<dbReference type="Gene3D" id="3.30.70.560">
    <property type="entry name" value="7,8-Dihydro-6-hydroxymethylpterin-pyrophosphokinase HPPK"/>
    <property type="match status" value="1"/>
</dbReference>
<keyword evidence="6" id="KW-0067">ATP-binding</keyword>
<dbReference type="Pfam" id="PF01288">
    <property type="entry name" value="HPPK"/>
    <property type="match status" value="1"/>
</dbReference>
<keyword evidence="7" id="KW-0289">Folate biosynthesis</keyword>
<sequence length="297" mass="33801">MRWTRVYLSMGSNIGNKYYYLLGGIFAISQLKKTKVTAVSRFYSTDPVGYLEQDEFLNCAIEIKTQLLPFELLRELQRIELKLKRERKLRWGPRTLDIDIISYGNLKLNNDDLILPHPRYKERNFVLIPLLDVIRDKSYIRSIIDYNDRSVRAEKKISLLISSCLVGKKTSYKGTASYNYIAAELLKDRFEFIETCPEVEGGLGIPRPSAERKGDKVVTIEGIDVTHEFQAGAGKALEKALKNNIKLALLKGKSPSCGIDTIYDGTFTKNMIPRNGITADELLLKGIDIIEVNKDEQ</sequence>
<dbReference type="NCBIfam" id="TIGR01498">
    <property type="entry name" value="folK"/>
    <property type="match status" value="1"/>
</dbReference>
<comment type="pathway">
    <text evidence="1">Cofactor biosynthesis; tetrahydrofolate biosynthesis; 2-amino-4-hydroxy-6-hydroxymethyl-7,8-dihydropteridine diphosphate from 7,8-dihydroneopterin triphosphate: step 4/4.</text>
</comment>
<evidence type="ECO:0000256" key="2">
    <source>
        <dbReference type="ARBA" id="ARBA00013253"/>
    </source>
</evidence>
<dbReference type="InterPro" id="IPR000550">
    <property type="entry name" value="Hppk"/>
</dbReference>
<evidence type="ECO:0000256" key="7">
    <source>
        <dbReference type="ARBA" id="ARBA00022909"/>
    </source>
</evidence>
<dbReference type="CDD" id="cd00483">
    <property type="entry name" value="HPPK"/>
    <property type="match status" value="1"/>
</dbReference>
<dbReference type="GO" id="GO:0003848">
    <property type="term" value="F:2-amino-4-hydroxy-6-hydroxymethyldihydropteridine diphosphokinase activity"/>
    <property type="evidence" value="ECO:0007669"/>
    <property type="project" value="UniProtKB-EC"/>
</dbReference>
<dbReference type="EMBL" id="QUAJ01000009">
    <property type="protein sequence ID" value="REI41557.1"/>
    <property type="molecule type" value="Genomic_DNA"/>
</dbReference>
<dbReference type="PROSITE" id="PS00794">
    <property type="entry name" value="HPPK"/>
    <property type="match status" value="1"/>
</dbReference>
<feature type="domain" description="7,8-dihydro-6-hydroxymethylpterin-pyrophosphokinase" evidence="8">
    <location>
        <begin position="90"/>
        <end position="101"/>
    </location>
</feature>
<evidence type="ECO:0000256" key="3">
    <source>
        <dbReference type="ARBA" id="ARBA00022679"/>
    </source>
</evidence>
<gene>
    <name evidence="9" type="primary">folK</name>
    <name evidence="9" type="ORF">DYH56_06520</name>
</gene>
<dbReference type="SUPFAM" id="SSF55083">
    <property type="entry name" value="6-hydroxymethyl-7,8-dihydropterin pyrophosphokinase, HPPK"/>
    <property type="match status" value="1"/>
</dbReference>
<name>A0ABX9KI50_9FUSO</name>
<dbReference type="PANTHER" id="PTHR43071">
    <property type="entry name" value="2-AMINO-4-HYDROXY-6-HYDROXYMETHYLDIHYDROPTERIDINE PYROPHOSPHOKINASE"/>
    <property type="match status" value="1"/>
</dbReference>
<organism evidence="9 10">
    <name type="scientific">Psychrilyobacter piezotolerans</name>
    <dbReference type="NCBI Taxonomy" id="2293438"/>
    <lineage>
        <taxon>Bacteria</taxon>
        <taxon>Fusobacteriati</taxon>
        <taxon>Fusobacteriota</taxon>
        <taxon>Fusobacteriia</taxon>
        <taxon>Fusobacteriales</taxon>
        <taxon>Fusobacteriaceae</taxon>
        <taxon>Psychrilyobacter</taxon>
    </lineage>
</organism>
<dbReference type="RefSeq" id="WP_114642062.1">
    <property type="nucleotide sequence ID" value="NZ_JAACIO010000009.1"/>
</dbReference>
<evidence type="ECO:0000313" key="10">
    <source>
        <dbReference type="Proteomes" id="UP000263486"/>
    </source>
</evidence>
<reference evidence="9 10" key="1">
    <citation type="submission" date="2018-08" db="EMBL/GenBank/DDBJ databases">
        <title>Draft genome sequence of Psychrilyobacter sp. strain SD5 isolated from Black Sea water.</title>
        <authorList>
            <person name="Yadav S."/>
            <person name="Villanueva L."/>
            <person name="Damste J.S.S."/>
        </authorList>
    </citation>
    <scope>NUCLEOTIDE SEQUENCE [LARGE SCALE GENOMIC DNA]</scope>
    <source>
        <strain evidence="9 10">SD5</strain>
    </source>
</reference>
<comment type="caution">
    <text evidence="9">The sequence shown here is derived from an EMBL/GenBank/DDBJ whole genome shotgun (WGS) entry which is preliminary data.</text>
</comment>